<dbReference type="InterPro" id="IPR013083">
    <property type="entry name" value="Znf_RING/FYVE/PHD"/>
</dbReference>
<dbReference type="PROSITE" id="PS01359">
    <property type="entry name" value="ZF_PHD_1"/>
    <property type="match status" value="1"/>
</dbReference>
<dbReference type="PANTHER" id="PTHR46452">
    <property type="entry name" value="TRANSCRIPTION INITIATION FACTOR TFIID SUBUNIT 3"/>
    <property type="match status" value="1"/>
</dbReference>
<evidence type="ECO:0000256" key="4">
    <source>
        <dbReference type="PROSITE-ProRule" id="PRU00146"/>
    </source>
</evidence>
<dbReference type="InterPro" id="IPR019786">
    <property type="entry name" value="Zinc_finger_PHD-type_CS"/>
</dbReference>
<organism evidence="7 8">
    <name type="scientific">Heterodera trifolii</name>
    <dbReference type="NCBI Taxonomy" id="157864"/>
    <lineage>
        <taxon>Eukaryota</taxon>
        <taxon>Metazoa</taxon>
        <taxon>Ecdysozoa</taxon>
        <taxon>Nematoda</taxon>
        <taxon>Chromadorea</taxon>
        <taxon>Rhabditida</taxon>
        <taxon>Tylenchina</taxon>
        <taxon>Tylenchomorpha</taxon>
        <taxon>Tylenchoidea</taxon>
        <taxon>Heteroderidae</taxon>
        <taxon>Heteroderinae</taxon>
        <taxon>Heterodera</taxon>
    </lineage>
</organism>
<dbReference type="PANTHER" id="PTHR46452:SF1">
    <property type="entry name" value="TRANSCRIPTION INITIATION FACTOR TFIID SUBUNIT 3"/>
    <property type="match status" value="1"/>
</dbReference>
<evidence type="ECO:0000313" key="7">
    <source>
        <dbReference type="EMBL" id="KAL3068026.1"/>
    </source>
</evidence>
<dbReference type="Gene3D" id="3.30.40.10">
    <property type="entry name" value="Zinc/RING finger domain, C3HC4 (zinc finger)"/>
    <property type="match status" value="1"/>
</dbReference>
<proteinExistence type="predicted"/>
<feature type="compositionally biased region" description="Basic and acidic residues" evidence="5">
    <location>
        <begin position="419"/>
        <end position="428"/>
    </location>
</feature>
<feature type="compositionally biased region" description="Polar residues" evidence="5">
    <location>
        <begin position="504"/>
        <end position="519"/>
    </location>
</feature>
<name>A0ABD2HPZ3_9BILA</name>
<gene>
    <name evidence="7" type="ORF">niasHT_038016</name>
</gene>
<feature type="domain" description="PHD-type" evidence="6">
    <location>
        <begin position="565"/>
        <end position="616"/>
    </location>
</feature>
<feature type="region of interest" description="Disordered" evidence="5">
    <location>
        <begin position="539"/>
        <end position="560"/>
    </location>
</feature>
<dbReference type="SUPFAM" id="SSF57903">
    <property type="entry name" value="FYVE/PHD zinc finger"/>
    <property type="match status" value="1"/>
</dbReference>
<comment type="caution">
    <text evidence="7">The sequence shown here is derived from an EMBL/GenBank/DDBJ whole genome shotgun (WGS) entry which is preliminary data.</text>
</comment>
<dbReference type="InterPro" id="IPR009072">
    <property type="entry name" value="Histone-fold"/>
</dbReference>
<dbReference type="EMBL" id="JBICBT010001409">
    <property type="protein sequence ID" value="KAL3068026.1"/>
    <property type="molecule type" value="Genomic_DNA"/>
</dbReference>
<dbReference type="Pfam" id="PF00628">
    <property type="entry name" value="PHD"/>
    <property type="match status" value="1"/>
</dbReference>
<dbReference type="PROSITE" id="PS50016">
    <property type="entry name" value="ZF_PHD_2"/>
    <property type="match status" value="1"/>
</dbReference>
<keyword evidence="8" id="KW-1185">Reference proteome</keyword>
<feature type="region of interest" description="Disordered" evidence="5">
    <location>
        <begin position="390"/>
        <end position="523"/>
    </location>
</feature>
<feature type="compositionally biased region" description="Basic residues" evidence="5">
    <location>
        <begin position="244"/>
        <end position="254"/>
    </location>
</feature>
<dbReference type="CDD" id="cd15522">
    <property type="entry name" value="PHD_TAF3"/>
    <property type="match status" value="1"/>
</dbReference>
<feature type="compositionally biased region" description="Basic and acidic residues" evidence="5">
    <location>
        <begin position="462"/>
        <end position="481"/>
    </location>
</feature>
<keyword evidence="2 4" id="KW-0863">Zinc-finger</keyword>
<keyword evidence="1" id="KW-0479">Metal-binding</keyword>
<evidence type="ECO:0000259" key="6">
    <source>
        <dbReference type="PROSITE" id="PS50016"/>
    </source>
</evidence>
<keyword evidence="3" id="KW-0862">Zinc</keyword>
<dbReference type="InterPro" id="IPR019787">
    <property type="entry name" value="Znf_PHD-finger"/>
</dbReference>
<feature type="compositionally biased region" description="Polar residues" evidence="5">
    <location>
        <begin position="400"/>
        <end position="412"/>
    </location>
</feature>
<protein>
    <recommendedName>
        <fullName evidence="6">PHD-type domain-containing protein</fullName>
    </recommendedName>
</protein>
<dbReference type="SMART" id="SM00249">
    <property type="entry name" value="PHD"/>
    <property type="match status" value="1"/>
</dbReference>
<dbReference type="Gene3D" id="1.10.20.10">
    <property type="entry name" value="Histone, subunit A"/>
    <property type="match status" value="1"/>
</dbReference>
<feature type="compositionally biased region" description="Low complexity" evidence="5">
    <location>
        <begin position="432"/>
        <end position="446"/>
    </location>
</feature>
<feature type="region of interest" description="Disordered" evidence="5">
    <location>
        <begin position="237"/>
        <end position="312"/>
    </location>
</feature>
<feature type="compositionally biased region" description="Polar residues" evidence="5">
    <location>
        <begin position="539"/>
        <end position="554"/>
    </location>
</feature>
<dbReference type="Proteomes" id="UP001620626">
    <property type="component" value="Unassembled WGS sequence"/>
</dbReference>
<feature type="compositionally biased region" description="Basic and acidic residues" evidence="5">
    <location>
        <begin position="123"/>
        <end position="134"/>
    </location>
</feature>
<dbReference type="InterPro" id="IPR001965">
    <property type="entry name" value="Znf_PHD"/>
</dbReference>
<feature type="region of interest" description="Disordered" evidence="5">
    <location>
        <begin position="109"/>
        <end position="158"/>
    </location>
</feature>
<feature type="region of interest" description="Disordered" evidence="5">
    <location>
        <begin position="620"/>
        <end position="661"/>
    </location>
</feature>
<dbReference type="AlphaFoldDB" id="A0ABD2HPZ3"/>
<accession>A0ABD2HPZ3</accession>
<feature type="compositionally biased region" description="Polar residues" evidence="5">
    <location>
        <begin position="447"/>
        <end position="458"/>
    </location>
</feature>
<dbReference type="InterPro" id="IPR011011">
    <property type="entry name" value="Znf_FYVE_PHD"/>
</dbReference>
<dbReference type="GO" id="GO:0008270">
    <property type="term" value="F:zinc ion binding"/>
    <property type="evidence" value="ECO:0007669"/>
    <property type="project" value="UniProtKB-KW"/>
</dbReference>
<evidence type="ECO:0000256" key="2">
    <source>
        <dbReference type="ARBA" id="ARBA00022771"/>
    </source>
</evidence>
<sequence length="661" mass="72636">MKLPISSNKFNKYELYKFRHATMAIAENIGFSTSNSSAISSLSFLLRTYFEQLCRDSLNSAINSGRAEVGLEDVSYVFGANGINITELHDYIQQVQPYAADEHPLFPVTEPLNVPPSSEIADTSERKNGERESAGNDAAEVDEEGNREQNNKHSVNSFNSRSNVRNAISQKIFPNFVGAFAPNLGFSVRRVELPTENVSVDQHLFTILPPPESAQHVIFEFDRSVAQPMRARAAISEEQERLLKKEKKKKKREKEKRMAAESEQIPLSDGKRKNHKPKDHPTESTNTPSILSVSEDRQQNPSADTESSKMEKRILIRIPISQRTPPSVTTTNTTPIVSVSEDKQQNLSADADNESSKMEKRILIRIPISQRTSPPVTTTADTTPIANTTPIVSVSEDKQNSPAPLTVTSSGRSVKPSKRKFEETEPKKPMSTKGQTKATPTPKTTKIMASQEMTTPSFPANDRSKNSAEKVKAEEKTEPKKPMVTKAPTKAVPKAAKIAAPQKMTTPSFPANDRSSNNSAEKVKAIAKAVEQIAAAHFSGTQSTKKTPAQNAVASNDGEEEEEDIWICPTCSVAYVEGQEMVACDDCDRWYHWGCVGILIPPPEKAQWYCTECRRKRKKAAQRQQTSTGGGSGSNSRKSSFSGGTPTGGATAAKKQRIAKA</sequence>
<evidence type="ECO:0000256" key="5">
    <source>
        <dbReference type="SAM" id="MobiDB-lite"/>
    </source>
</evidence>
<evidence type="ECO:0000256" key="1">
    <source>
        <dbReference type="ARBA" id="ARBA00022723"/>
    </source>
</evidence>
<reference evidence="7 8" key="1">
    <citation type="submission" date="2024-10" db="EMBL/GenBank/DDBJ databases">
        <authorList>
            <person name="Kim D."/>
        </authorList>
    </citation>
    <scope>NUCLEOTIDE SEQUENCE [LARGE SCALE GENOMIC DNA]</scope>
    <source>
        <strain evidence="7">BH-2024</strain>
    </source>
</reference>
<feature type="compositionally biased region" description="Polar residues" evidence="5">
    <location>
        <begin position="283"/>
        <end position="292"/>
    </location>
</feature>
<evidence type="ECO:0000313" key="8">
    <source>
        <dbReference type="Proteomes" id="UP001620626"/>
    </source>
</evidence>
<feature type="compositionally biased region" description="Low complexity" evidence="5">
    <location>
        <begin position="634"/>
        <end position="653"/>
    </location>
</feature>
<feature type="compositionally biased region" description="Low complexity" evidence="5">
    <location>
        <begin position="486"/>
        <end position="503"/>
    </location>
</feature>
<evidence type="ECO:0000256" key="3">
    <source>
        <dbReference type="ARBA" id="ARBA00022833"/>
    </source>
</evidence>